<evidence type="ECO:0000256" key="10">
    <source>
        <dbReference type="RuleBase" id="RU361128"/>
    </source>
</evidence>
<evidence type="ECO:0000313" key="14">
    <source>
        <dbReference type="Proteomes" id="UP001142055"/>
    </source>
</evidence>
<evidence type="ECO:0000256" key="6">
    <source>
        <dbReference type="ARBA" id="ARBA00022741"/>
    </source>
</evidence>
<dbReference type="InterPro" id="IPR046349">
    <property type="entry name" value="C1-like_sf"/>
</dbReference>
<dbReference type="Pfam" id="PF00781">
    <property type="entry name" value="DAGK_cat"/>
    <property type="match status" value="1"/>
</dbReference>
<reference evidence="13" key="1">
    <citation type="submission" date="2022-12" db="EMBL/GenBank/DDBJ databases">
        <title>Genome assemblies of Blomia tropicalis.</title>
        <authorList>
            <person name="Cui Y."/>
        </authorList>
    </citation>
    <scope>NUCLEOTIDE SEQUENCE</scope>
    <source>
        <tissue evidence="13">Adult mites</tissue>
    </source>
</reference>
<dbReference type="OMA" id="IPASWNG"/>
<evidence type="ECO:0000313" key="13">
    <source>
        <dbReference type="EMBL" id="KAJ6225569.1"/>
    </source>
</evidence>
<gene>
    <name evidence="13" type="ORF">RDWZM_004114</name>
</gene>
<dbReference type="SMART" id="SM00046">
    <property type="entry name" value="DAGKc"/>
    <property type="match status" value="1"/>
</dbReference>
<evidence type="ECO:0000256" key="7">
    <source>
        <dbReference type="ARBA" id="ARBA00022777"/>
    </source>
</evidence>
<evidence type="ECO:0000256" key="9">
    <source>
        <dbReference type="ARBA" id="ARBA00022840"/>
    </source>
</evidence>
<keyword evidence="4" id="KW-0479">Metal-binding</keyword>
<comment type="similarity">
    <text evidence="2 10">Belongs to the eukaryotic diacylglycerol kinase family.</text>
</comment>
<dbReference type="InterPro" id="IPR016064">
    <property type="entry name" value="NAD/diacylglycerol_kinase_sf"/>
</dbReference>
<dbReference type="AlphaFoldDB" id="A0A9Q0MGV3"/>
<dbReference type="Gene3D" id="3.30.60.20">
    <property type="match status" value="1"/>
</dbReference>
<evidence type="ECO:0000256" key="5">
    <source>
        <dbReference type="ARBA" id="ARBA00022737"/>
    </source>
</evidence>
<sequence length="803" mass="91274">MTHITIVDVNNEHEQHIDWRMVIDVKQLIFTQVPLDNVWSPTSFYLELAGDLVVIRLMNNEVNGSLDIKLMVPNKATEMIDYCIQRGLLVKSTASDTSMIEPIELEQCGEPRWRKYNPTFGVESAIDNWIQLKPCIEEMTGTKLTNAEWFDSFRTEFAITSDSSSPLVQYRRQFVISLTSKMLPLSVSGLGLQYQIPLLIGMFTLIWILLKTWRSIRERQIQIIPASWNGIHCHQWSLIQCLTHRATCCICRSLIVDAMYCDSCGVCLDFACYQNYVSRFGSLIRKKSLGRKASTVETLGQCKTVSTSRANSSDIAWTHQWIHGNLPAHSKCCICDQYCEDNDFGGSSSDQLDLTADHTLYHYRCCWCQLTVHEACYESNQSRLSGPTIRCKFGKWRRFILPPNCVIHKRVWSSRARGRAIVLEEIKDFRDSSMGQGPRDWEPLFVVANRKSGNNDAGQILSRFLTVLNPLQVIDLSKDANSLELALQICKMLPTGVLARFLVAGGDGTVGWVLNTIHKLEFETEPAVAILPLGTGNDLARVLGWNQETPPSSLILDRQDLIRSVYRAERIQLDRWMIDIRPSDYYHRSRSLLLSSLHIPKSIMPPGNRTLFMYNYFSVGVDALVALNFHEARKSKLYKFLFANTLINKFLYLTYGTKDLLDRRCKNLHTKIQLELDGVLQQLPELESIVLLNISSWGGGVKLSIPTDEYRFKQRPDDQLIEVFGLTSSFHIGQVMVGISSPIFLGQAKSVRLTLVEHLPVQVDGEPWLQSPAQIEINWNSYATVLNNTDSNNSINHIGDDGY</sequence>
<feature type="domain" description="DAGKc" evidence="12">
    <location>
        <begin position="439"/>
        <end position="582"/>
    </location>
</feature>
<dbReference type="Gene3D" id="2.60.200.40">
    <property type="match status" value="1"/>
</dbReference>
<dbReference type="SUPFAM" id="SSF111331">
    <property type="entry name" value="NAD kinase/diacylglycerol kinase-like"/>
    <property type="match status" value="1"/>
</dbReference>
<dbReference type="SMART" id="SM00045">
    <property type="entry name" value="DAGKa"/>
    <property type="match status" value="1"/>
</dbReference>
<keyword evidence="6 10" id="KW-0547">Nucleotide-binding</keyword>
<keyword evidence="5" id="KW-0677">Repeat</keyword>
<accession>A0A9Q0MGV3</accession>
<feature type="domain" description="Phorbol-ester/DAG-type" evidence="11">
    <location>
        <begin position="318"/>
        <end position="391"/>
    </location>
</feature>
<dbReference type="PROSITE" id="PS50146">
    <property type="entry name" value="DAGK"/>
    <property type="match status" value="1"/>
</dbReference>
<proteinExistence type="inferred from homology"/>
<dbReference type="EMBL" id="JAPWDV010000001">
    <property type="protein sequence ID" value="KAJ6225569.1"/>
    <property type="molecule type" value="Genomic_DNA"/>
</dbReference>
<keyword evidence="8" id="KW-0862">Zinc</keyword>
<keyword evidence="7 10" id="KW-0418">Kinase</keyword>
<dbReference type="Pfam" id="PF00609">
    <property type="entry name" value="DAGK_acc"/>
    <property type="match status" value="1"/>
</dbReference>
<dbReference type="GO" id="GO:0004143">
    <property type="term" value="F:ATP-dependent diacylglycerol kinase activity"/>
    <property type="evidence" value="ECO:0007669"/>
    <property type="project" value="UniProtKB-EC"/>
</dbReference>
<keyword evidence="9 10" id="KW-0067">ATP-binding</keyword>
<evidence type="ECO:0000256" key="2">
    <source>
        <dbReference type="ARBA" id="ARBA00009280"/>
    </source>
</evidence>
<keyword evidence="3 10" id="KW-0808">Transferase</keyword>
<dbReference type="GO" id="GO:0046872">
    <property type="term" value="F:metal ion binding"/>
    <property type="evidence" value="ECO:0007669"/>
    <property type="project" value="UniProtKB-KW"/>
</dbReference>
<dbReference type="InterPro" id="IPR000756">
    <property type="entry name" value="Diacylglycerol_kin_accessory"/>
</dbReference>
<dbReference type="PANTHER" id="PTHR11255">
    <property type="entry name" value="DIACYLGLYCEROL KINASE"/>
    <property type="match status" value="1"/>
</dbReference>
<organism evidence="13 14">
    <name type="scientific">Blomia tropicalis</name>
    <name type="common">Mite</name>
    <dbReference type="NCBI Taxonomy" id="40697"/>
    <lineage>
        <taxon>Eukaryota</taxon>
        <taxon>Metazoa</taxon>
        <taxon>Ecdysozoa</taxon>
        <taxon>Arthropoda</taxon>
        <taxon>Chelicerata</taxon>
        <taxon>Arachnida</taxon>
        <taxon>Acari</taxon>
        <taxon>Acariformes</taxon>
        <taxon>Sarcoptiformes</taxon>
        <taxon>Astigmata</taxon>
        <taxon>Glycyphagoidea</taxon>
        <taxon>Echimyopodidae</taxon>
        <taxon>Blomia</taxon>
    </lineage>
</organism>
<dbReference type="GO" id="GO:0005524">
    <property type="term" value="F:ATP binding"/>
    <property type="evidence" value="ECO:0007669"/>
    <property type="project" value="UniProtKB-KW"/>
</dbReference>
<evidence type="ECO:0000259" key="11">
    <source>
        <dbReference type="PROSITE" id="PS50081"/>
    </source>
</evidence>
<dbReference type="GO" id="GO:0007200">
    <property type="term" value="P:phospholipase C-activating G protein-coupled receptor signaling pathway"/>
    <property type="evidence" value="ECO:0007669"/>
    <property type="project" value="InterPro"/>
</dbReference>
<name>A0A9Q0MGV3_BLOTA</name>
<keyword evidence="14" id="KW-1185">Reference proteome</keyword>
<dbReference type="GO" id="GO:0016020">
    <property type="term" value="C:membrane"/>
    <property type="evidence" value="ECO:0007669"/>
    <property type="project" value="TreeGrafter"/>
</dbReference>
<evidence type="ECO:0000256" key="4">
    <source>
        <dbReference type="ARBA" id="ARBA00022723"/>
    </source>
</evidence>
<dbReference type="InterPro" id="IPR002219">
    <property type="entry name" value="PKC_DAG/PE"/>
</dbReference>
<dbReference type="InterPro" id="IPR017438">
    <property type="entry name" value="ATP-NAD_kinase_N"/>
</dbReference>
<evidence type="ECO:0000256" key="3">
    <source>
        <dbReference type="ARBA" id="ARBA00022679"/>
    </source>
</evidence>
<dbReference type="PANTHER" id="PTHR11255:SF118">
    <property type="entry name" value="DIACYLGLYCEROL KINASE EPSILON"/>
    <property type="match status" value="1"/>
</dbReference>
<evidence type="ECO:0000256" key="1">
    <source>
        <dbReference type="ARBA" id="ARBA00001383"/>
    </source>
</evidence>
<protein>
    <recommendedName>
        <fullName evidence="10">Diacylglycerol kinase</fullName>
        <shortName evidence="10">DAG kinase</shortName>
        <ecNumber evidence="10">2.7.1.107</ecNumber>
    </recommendedName>
</protein>
<evidence type="ECO:0000256" key="8">
    <source>
        <dbReference type="ARBA" id="ARBA00022833"/>
    </source>
</evidence>
<dbReference type="Gene3D" id="3.40.50.10330">
    <property type="entry name" value="Probable inorganic polyphosphate/atp-NAD kinase, domain 1"/>
    <property type="match status" value="1"/>
</dbReference>
<dbReference type="SUPFAM" id="SSF57889">
    <property type="entry name" value="Cysteine-rich domain"/>
    <property type="match status" value="1"/>
</dbReference>
<dbReference type="EC" id="2.7.1.107" evidence="10"/>
<dbReference type="InterPro" id="IPR037607">
    <property type="entry name" value="DGK"/>
</dbReference>
<dbReference type="InterPro" id="IPR001206">
    <property type="entry name" value="Diacylglycerol_kinase_cat_dom"/>
</dbReference>
<comment type="caution">
    <text evidence="13">The sequence shown here is derived from an EMBL/GenBank/DDBJ whole genome shotgun (WGS) entry which is preliminary data.</text>
</comment>
<comment type="catalytic activity">
    <reaction evidence="1 10">
        <text>a 1,2-diacyl-sn-glycerol + ATP = a 1,2-diacyl-sn-glycero-3-phosphate + ADP + H(+)</text>
        <dbReference type="Rhea" id="RHEA:10272"/>
        <dbReference type="ChEBI" id="CHEBI:15378"/>
        <dbReference type="ChEBI" id="CHEBI:17815"/>
        <dbReference type="ChEBI" id="CHEBI:30616"/>
        <dbReference type="ChEBI" id="CHEBI:58608"/>
        <dbReference type="ChEBI" id="CHEBI:456216"/>
        <dbReference type="EC" id="2.7.1.107"/>
    </reaction>
</comment>
<dbReference type="PROSITE" id="PS50081">
    <property type="entry name" value="ZF_DAG_PE_2"/>
    <property type="match status" value="1"/>
</dbReference>
<dbReference type="Proteomes" id="UP001142055">
    <property type="component" value="Chromosome 1"/>
</dbReference>
<evidence type="ECO:0000259" key="12">
    <source>
        <dbReference type="PROSITE" id="PS50146"/>
    </source>
</evidence>